<protein>
    <submittedName>
        <fullName evidence="1">Uncharacterized protein</fullName>
    </submittedName>
</protein>
<gene>
    <name evidence="1" type="ORF">BDZ83DRAFT_636157</name>
</gene>
<organism evidence="1 2">
    <name type="scientific">Glomerella acutata</name>
    <name type="common">Colletotrichum acutatum</name>
    <dbReference type="NCBI Taxonomy" id="27357"/>
    <lineage>
        <taxon>Eukaryota</taxon>
        <taxon>Fungi</taxon>
        <taxon>Dikarya</taxon>
        <taxon>Ascomycota</taxon>
        <taxon>Pezizomycotina</taxon>
        <taxon>Sordariomycetes</taxon>
        <taxon>Hypocreomycetidae</taxon>
        <taxon>Glomerellales</taxon>
        <taxon>Glomerellaceae</taxon>
        <taxon>Colletotrichum</taxon>
        <taxon>Colletotrichum acutatum species complex</taxon>
    </lineage>
</organism>
<dbReference type="RefSeq" id="XP_060360148.1">
    <property type="nucleotide sequence ID" value="XM_060509234.1"/>
</dbReference>
<evidence type="ECO:0000313" key="2">
    <source>
        <dbReference type="Proteomes" id="UP001244207"/>
    </source>
</evidence>
<evidence type="ECO:0000313" key="1">
    <source>
        <dbReference type="EMBL" id="KAK1715005.1"/>
    </source>
</evidence>
<sequence>MKKTKSPWSFISMLPSRYWCTVVLCLSSIPATALIQIPSSRQRATSSDLLLRRHKFAENRNPEFDSGESNVIWSIPRCCVSADPVAMISWHEHRRISSSVKTCSSPITASSPGRSGWTGDLGCRLEGV</sequence>
<dbReference type="AlphaFoldDB" id="A0AAD8UC74"/>
<dbReference type="EMBL" id="JAHMHS010000126">
    <property type="protein sequence ID" value="KAK1715005.1"/>
    <property type="molecule type" value="Genomic_DNA"/>
</dbReference>
<comment type="caution">
    <text evidence="1">The sequence shown here is derived from an EMBL/GenBank/DDBJ whole genome shotgun (WGS) entry which is preliminary data.</text>
</comment>
<dbReference type="Proteomes" id="UP001244207">
    <property type="component" value="Unassembled WGS sequence"/>
</dbReference>
<dbReference type="GeneID" id="85393133"/>
<name>A0AAD8UC74_GLOAC</name>
<accession>A0AAD8UC74</accession>
<keyword evidence="2" id="KW-1185">Reference proteome</keyword>
<reference evidence="1" key="1">
    <citation type="submission" date="2021-12" db="EMBL/GenBank/DDBJ databases">
        <title>Comparative genomics, transcriptomics and evolutionary studies reveal genomic signatures of adaptation to plant cell wall in hemibiotrophic fungi.</title>
        <authorList>
            <consortium name="DOE Joint Genome Institute"/>
            <person name="Baroncelli R."/>
            <person name="Diaz J.F."/>
            <person name="Benocci T."/>
            <person name="Peng M."/>
            <person name="Battaglia E."/>
            <person name="Haridas S."/>
            <person name="Andreopoulos W."/>
            <person name="Labutti K."/>
            <person name="Pangilinan J."/>
            <person name="Floch G.L."/>
            <person name="Makela M.R."/>
            <person name="Henrissat B."/>
            <person name="Grigoriev I.V."/>
            <person name="Crouch J.A."/>
            <person name="De Vries R.P."/>
            <person name="Sukno S.A."/>
            <person name="Thon M.R."/>
        </authorList>
    </citation>
    <scope>NUCLEOTIDE SEQUENCE</scope>
    <source>
        <strain evidence="1">CBS 112980</strain>
    </source>
</reference>
<proteinExistence type="predicted"/>